<name>A0A6G5QQ31_CAMRE</name>
<dbReference type="Pfam" id="PF05947">
    <property type="entry name" value="T6SS_TssF"/>
    <property type="match status" value="1"/>
</dbReference>
<evidence type="ECO:0000313" key="2">
    <source>
        <dbReference type="Proteomes" id="UP000502377"/>
    </source>
</evidence>
<dbReference type="PANTHER" id="PTHR35370">
    <property type="entry name" value="CYTOPLASMIC PROTEIN-RELATED-RELATED"/>
    <property type="match status" value="1"/>
</dbReference>
<dbReference type="AlphaFoldDB" id="A0A6G5QQ31"/>
<dbReference type="Proteomes" id="UP000502377">
    <property type="component" value="Chromosome"/>
</dbReference>
<dbReference type="NCBIfam" id="TIGR03359">
    <property type="entry name" value="VI_chp_6"/>
    <property type="match status" value="1"/>
</dbReference>
<sequence>MKKNENNVLYFRKEMAYLYEMRELFIEKFPKVAPFLNADSKDPDVERIIENVAILTSKIHQELDENIPLIAESLINIVSPNYTNPVPSVCIQEFSLKSDSKKNSTIVPKGSVVVSKPVNDVKCKFKTAYDVYLYPLKINKTYLSNNKSDYVLNLELNITKDEARLSDIDMNRINLYLGNDVYMSSTLVMWMKTYLKKIIVFCSDSDETFNIPTSSIEVMGLSDKLLDYEDFGFEAFALLQELFFMPYKFNFITIKNLDMLKSSGSRNFTIKFVFDRDLPNGYIPRVEHFSLSSTPIINLFEMSAEPILNNNKKNGHRIFLDRAKIDAYDIVQVTKVVAHNSDTGRRVLKNYKSFERFNFFNGENIDDFYSLSDRTDGDSNLFKEISFFSNSQKEQTVTVETLCCNGNLPSELKISDINDFPAQPEINTKNITVPTSMQKVAIDGNLLWRLVSILSFSYQTILEKKSFLAVLDAFSFGDSPISKILASSLQDIKTKSIYRIDGHMTKKGTLCIFYIDESKFYSIGEVYIAGLVLSKFLSSFASINSFCELKVKCVQSKITIDYPLYSGNKALL</sequence>
<reference evidence="1 2" key="1">
    <citation type="submission" date="2016-07" db="EMBL/GenBank/DDBJ databases">
        <title>Comparative genomics of the Campylobacter concisus group.</title>
        <authorList>
            <person name="Miller W.G."/>
            <person name="Yee E."/>
            <person name="Chapman M.H."/>
            <person name="Huynh S."/>
            <person name="Bono J.L."/>
            <person name="On S.L.W."/>
            <person name="StLeger J."/>
            <person name="Foster G."/>
            <person name="Parker C.T."/>
        </authorList>
    </citation>
    <scope>NUCLEOTIDE SEQUENCE [LARGE SCALE GENOMIC DNA]</scope>
    <source>
        <strain evidence="1 2">ATCC 33238</strain>
    </source>
</reference>
<dbReference type="InterPro" id="IPR010272">
    <property type="entry name" value="T6SS_TssF"/>
</dbReference>
<dbReference type="EMBL" id="CP012543">
    <property type="protein sequence ID" value="QCD47770.1"/>
    <property type="molecule type" value="Genomic_DNA"/>
</dbReference>
<gene>
    <name evidence="1" type="primary">tssF</name>
    <name evidence="1" type="ORF">CRECT_2169</name>
</gene>
<dbReference type="PANTHER" id="PTHR35370:SF1">
    <property type="entry name" value="TYPE VI SECRETION SYSTEM COMPONENT TSSF1"/>
    <property type="match status" value="1"/>
</dbReference>
<accession>A0A6G5QQ31</accession>
<dbReference type="RefSeq" id="WP_002945789.1">
    <property type="nucleotide sequence ID" value="NZ_CP012543.1"/>
</dbReference>
<proteinExistence type="predicted"/>
<evidence type="ECO:0000313" key="1">
    <source>
        <dbReference type="EMBL" id="QCD47770.1"/>
    </source>
</evidence>
<organism evidence="1 2">
    <name type="scientific">Campylobacter rectus</name>
    <name type="common">Wolinella recta</name>
    <dbReference type="NCBI Taxonomy" id="203"/>
    <lineage>
        <taxon>Bacteria</taxon>
        <taxon>Pseudomonadati</taxon>
        <taxon>Campylobacterota</taxon>
        <taxon>Epsilonproteobacteria</taxon>
        <taxon>Campylobacterales</taxon>
        <taxon>Campylobacteraceae</taxon>
        <taxon>Campylobacter</taxon>
    </lineage>
</organism>
<protein>
    <submittedName>
        <fullName evidence="1">Type VI secretion system protein</fullName>
    </submittedName>
</protein>
<dbReference type="PIRSF" id="PIRSF028304">
    <property type="entry name" value="UCP028304"/>
    <property type="match status" value="1"/>
</dbReference>
<dbReference type="KEGG" id="crx:CRECT_2169"/>